<comment type="caution">
    <text evidence="10">Lacks conserved residue(s) required for the propagation of feature annotation.</text>
</comment>
<dbReference type="Pfam" id="PF01715">
    <property type="entry name" value="IPPT"/>
    <property type="match status" value="1"/>
</dbReference>
<evidence type="ECO:0000256" key="13">
    <source>
        <dbReference type="RuleBase" id="RU003785"/>
    </source>
</evidence>
<dbReference type="EC" id="2.5.1.75" evidence="10"/>
<feature type="site" description="Interaction with substrate tRNA" evidence="10">
    <location>
        <position position="131"/>
    </location>
</feature>
<keyword evidence="5 10" id="KW-0819">tRNA processing</keyword>
<comment type="catalytic activity">
    <reaction evidence="9 10 11">
        <text>adenosine(37) in tRNA + dimethylallyl diphosphate = N(6)-dimethylallyladenosine(37) in tRNA + diphosphate</text>
        <dbReference type="Rhea" id="RHEA:26482"/>
        <dbReference type="Rhea" id="RHEA-COMP:10162"/>
        <dbReference type="Rhea" id="RHEA-COMP:10375"/>
        <dbReference type="ChEBI" id="CHEBI:33019"/>
        <dbReference type="ChEBI" id="CHEBI:57623"/>
        <dbReference type="ChEBI" id="CHEBI:74411"/>
        <dbReference type="ChEBI" id="CHEBI:74415"/>
        <dbReference type="EC" id="2.5.1.75"/>
    </reaction>
</comment>
<evidence type="ECO:0000256" key="10">
    <source>
        <dbReference type="HAMAP-Rule" id="MF_00185"/>
    </source>
</evidence>
<dbReference type="AlphaFoldDB" id="A0A1F4NPQ6"/>
<evidence type="ECO:0000256" key="9">
    <source>
        <dbReference type="ARBA" id="ARBA00049563"/>
    </source>
</evidence>
<comment type="cofactor">
    <cofactor evidence="1 10">
        <name>Mg(2+)</name>
        <dbReference type="ChEBI" id="CHEBI:18420"/>
    </cofactor>
</comment>
<dbReference type="InterPro" id="IPR018022">
    <property type="entry name" value="IPT"/>
</dbReference>
<dbReference type="SUPFAM" id="SSF52540">
    <property type="entry name" value="P-loop containing nucleoside triphosphate hydrolases"/>
    <property type="match status" value="1"/>
</dbReference>
<dbReference type="GO" id="GO:0005524">
    <property type="term" value="F:ATP binding"/>
    <property type="evidence" value="ECO:0007669"/>
    <property type="project" value="UniProtKB-UniRule"/>
</dbReference>
<evidence type="ECO:0000256" key="6">
    <source>
        <dbReference type="ARBA" id="ARBA00022741"/>
    </source>
</evidence>
<evidence type="ECO:0000256" key="3">
    <source>
        <dbReference type="ARBA" id="ARBA00005842"/>
    </source>
</evidence>
<comment type="function">
    <text evidence="2 10 12">Catalyzes the transfer of a dimethylallyl group onto the adenine at position 37 in tRNAs that read codons beginning with uridine, leading to the formation of N6-(dimethylallyl)adenosine (i(6)A).</text>
</comment>
<keyword evidence="7 10" id="KW-0067">ATP-binding</keyword>
<dbReference type="GO" id="GO:0006400">
    <property type="term" value="P:tRNA modification"/>
    <property type="evidence" value="ECO:0007669"/>
    <property type="project" value="TreeGrafter"/>
</dbReference>
<name>A0A1F4NPQ6_UNCK3</name>
<accession>A0A1F4NPQ6</accession>
<keyword evidence="8 10" id="KW-0460">Magnesium</keyword>
<dbReference type="Gene3D" id="3.40.50.300">
    <property type="entry name" value="P-loop containing nucleotide triphosphate hydrolases"/>
    <property type="match status" value="1"/>
</dbReference>
<evidence type="ECO:0000313" key="14">
    <source>
        <dbReference type="EMBL" id="OGB73443.1"/>
    </source>
</evidence>
<evidence type="ECO:0000256" key="12">
    <source>
        <dbReference type="RuleBase" id="RU003784"/>
    </source>
</evidence>
<feature type="binding site" evidence="10">
    <location>
        <begin position="13"/>
        <end position="18"/>
    </location>
    <ligand>
        <name>substrate</name>
    </ligand>
</feature>
<dbReference type="InterPro" id="IPR027417">
    <property type="entry name" value="P-loop_NTPase"/>
</dbReference>
<feature type="binding site" evidence="10">
    <location>
        <begin position="11"/>
        <end position="18"/>
    </location>
    <ligand>
        <name>ATP</name>
        <dbReference type="ChEBI" id="CHEBI:30616"/>
    </ligand>
</feature>
<dbReference type="Proteomes" id="UP000178085">
    <property type="component" value="Unassembled WGS sequence"/>
</dbReference>
<evidence type="ECO:0000256" key="8">
    <source>
        <dbReference type="ARBA" id="ARBA00022842"/>
    </source>
</evidence>
<evidence type="ECO:0000313" key="15">
    <source>
        <dbReference type="Proteomes" id="UP000178085"/>
    </source>
</evidence>
<gene>
    <name evidence="10" type="primary">miaA</name>
    <name evidence="14" type="ORF">A3K51_01090</name>
</gene>
<feature type="region of interest" description="Interaction with substrate tRNA" evidence="10">
    <location>
        <begin position="36"/>
        <end position="39"/>
    </location>
</feature>
<dbReference type="InterPro" id="IPR039657">
    <property type="entry name" value="Dimethylallyltransferase"/>
</dbReference>
<evidence type="ECO:0000256" key="1">
    <source>
        <dbReference type="ARBA" id="ARBA00001946"/>
    </source>
</evidence>
<evidence type="ECO:0000256" key="11">
    <source>
        <dbReference type="RuleBase" id="RU003783"/>
    </source>
</evidence>
<evidence type="ECO:0000256" key="4">
    <source>
        <dbReference type="ARBA" id="ARBA00022679"/>
    </source>
</evidence>
<protein>
    <recommendedName>
        <fullName evidence="10">tRNA dimethylallyltransferase</fullName>
        <ecNumber evidence="10">2.5.1.75</ecNumber>
    </recommendedName>
    <alternativeName>
        <fullName evidence="10">Dimethylallyl diphosphate:tRNA dimethylallyltransferase</fullName>
        <shortName evidence="10">DMAPP:tRNA dimethylallyltransferase</shortName>
        <shortName evidence="10">DMATase</shortName>
    </alternativeName>
    <alternativeName>
        <fullName evidence="10">Isopentenyl-diphosphate:tRNA isopentenyltransferase</fullName>
        <shortName evidence="10">IPP transferase</shortName>
        <shortName evidence="10">IPPT</shortName>
        <shortName evidence="10">IPTase</shortName>
    </alternativeName>
</protein>
<feature type="site" description="Interaction with substrate tRNA" evidence="10">
    <location>
        <position position="108"/>
    </location>
</feature>
<dbReference type="EMBL" id="METD01000001">
    <property type="protein sequence ID" value="OGB73443.1"/>
    <property type="molecule type" value="Genomic_DNA"/>
</dbReference>
<keyword evidence="6 10" id="KW-0547">Nucleotide-binding</keyword>
<dbReference type="PANTHER" id="PTHR11088">
    <property type="entry name" value="TRNA DIMETHYLALLYLTRANSFERASE"/>
    <property type="match status" value="1"/>
</dbReference>
<dbReference type="Gene3D" id="1.10.20.140">
    <property type="match status" value="1"/>
</dbReference>
<reference evidence="14 15" key="1">
    <citation type="journal article" date="2016" name="Nat. Commun.">
        <title>Thousands of microbial genomes shed light on interconnected biogeochemical processes in an aquifer system.</title>
        <authorList>
            <person name="Anantharaman K."/>
            <person name="Brown C.T."/>
            <person name="Hug L.A."/>
            <person name="Sharon I."/>
            <person name="Castelle C.J."/>
            <person name="Probst A.J."/>
            <person name="Thomas B.C."/>
            <person name="Singh A."/>
            <person name="Wilkins M.J."/>
            <person name="Karaoz U."/>
            <person name="Brodie E.L."/>
            <person name="Williams K.H."/>
            <person name="Hubbard S.S."/>
            <person name="Banfield J.F."/>
        </authorList>
    </citation>
    <scope>NUCLEOTIDE SEQUENCE [LARGE SCALE GENOMIC DNA]</scope>
</reference>
<dbReference type="NCBIfam" id="TIGR00174">
    <property type="entry name" value="miaA"/>
    <property type="match status" value="1"/>
</dbReference>
<keyword evidence="4 10" id="KW-0808">Transferase</keyword>
<proteinExistence type="inferred from homology"/>
<organism evidence="14 15">
    <name type="scientific">candidate division Kazan bacterium RIFCSPLOWO2_01_FULL_45_19</name>
    <dbReference type="NCBI Taxonomy" id="1798538"/>
    <lineage>
        <taxon>Bacteria</taxon>
        <taxon>Bacteria division Kazan-3B-28</taxon>
    </lineage>
</organism>
<dbReference type="PANTHER" id="PTHR11088:SF60">
    <property type="entry name" value="TRNA DIMETHYLALLYLTRANSFERASE"/>
    <property type="match status" value="1"/>
</dbReference>
<sequence length="300" mass="34373">MTRLKLVAIVGPTASGKSAWGVKLAKQFNGVIISADSRQIYKGCNIATAKITPAEMMGVPHYMLSAVRPNISFNVASYQKTVYRLLDKLRWRNRLTRRTIVPFLVGGTGLYISAITDGYRLPNIPPNPKLRAQLELKSSEELVNQLHQLDPDSTTDKQNKRRVIRALEILLGGGSRPPKSQPDFEVLKIGIKLSRERIYKNIEQRIRQLDWNALVKETKKLIRARLDFSSNPLTAIYYRPVRDFIEGKTTQDQTITKLIQGDKNYAKRQLTWFKKDSQIHWVTTLNQAERLVRKFLNESN</sequence>
<evidence type="ECO:0000256" key="7">
    <source>
        <dbReference type="ARBA" id="ARBA00022840"/>
    </source>
</evidence>
<dbReference type="GO" id="GO:0052381">
    <property type="term" value="F:tRNA dimethylallyltransferase activity"/>
    <property type="evidence" value="ECO:0007669"/>
    <property type="project" value="UniProtKB-UniRule"/>
</dbReference>
<evidence type="ECO:0000256" key="5">
    <source>
        <dbReference type="ARBA" id="ARBA00022694"/>
    </source>
</evidence>
<comment type="subunit">
    <text evidence="10">Monomer.</text>
</comment>
<evidence type="ECO:0000256" key="2">
    <source>
        <dbReference type="ARBA" id="ARBA00003213"/>
    </source>
</evidence>
<dbReference type="HAMAP" id="MF_00185">
    <property type="entry name" value="IPP_trans"/>
    <property type="match status" value="1"/>
</dbReference>
<comment type="similarity">
    <text evidence="3 10 13">Belongs to the IPP transferase family.</text>
</comment>
<comment type="caution">
    <text evidence="14">The sequence shown here is derived from an EMBL/GenBank/DDBJ whole genome shotgun (WGS) entry which is preliminary data.</text>
</comment>